<reference evidence="5 6" key="1">
    <citation type="submission" date="2024-09" db="EMBL/GenBank/DDBJ databases">
        <authorList>
            <person name="Pan X."/>
        </authorList>
    </citation>
    <scope>NUCLEOTIDE SEQUENCE [LARGE SCALE GENOMIC DNA]</scope>
    <source>
        <strain evidence="5 6">B2969</strain>
    </source>
</reference>
<accession>A0ABW7Q3B0</accession>
<dbReference type="InterPro" id="IPR000843">
    <property type="entry name" value="HTH_LacI"/>
</dbReference>
<sequence>MTDDVTRGWQRPSIYDVARQAGVSHMTVSRVLNGHPNIRESTRERVLQAIDEMNYTRSSIARALATRRAMRIGVLVDGPVQYGPNSTLRALESAARDVGYAVSAFTISDDEESQIDTGVVELVTQGVDALCVIAPRASSLDILRKQTTGLPTIVIKAEPDAAWHTVAVDQRAGATLAVSHLIELGHRHILHVAGPLDWYDARERQEGWSDALTAAGLPVVPSVAGDWTSDYGYEFGSSFELDDVTAIFVANDQMALGVIHGLSDRGIRVPDDISVVGFDDLPDARHFLPPLTTVRQDFAALGELALRQIIAAIDGEEDGMRHDRIEPRLIVRSSTRAPRA</sequence>
<evidence type="ECO:0000313" key="6">
    <source>
        <dbReference type="Proteomes" id="UP001610861"/>
    </source>
</evidence>
<dbReference type="Pfam" id="PF00356">
    <property type="entry name" value="LacI"/>
    <property type="match status" value="1"/>
</dbReference>
<dbReference type="SUPFAM" id="SSF47413">
    <property type="entry name" value="lambda repressor-like DNA-binding domains"/>
    <property type="match status" value="1"/>
</dbReference>
<dbReference type="PANTHER" id="PTHR30146">
    <property type="entry name" value="LACI-RELATED TRANSCRIPTIONAL REPRESSOR"/>
    <property type="match status" value="1"/>
</dbReference>
<feature type="domain" description="HTH lacI-type" evidence="4">
    <location>
        <begin position="12"/>
        <end position="66"/>
    </location>
</feature>
<keyword evidence="6" id="KW-1185">Reference proteome</keyword>
<dbReference type="CDD" id="cd01574">
    <property type="entry name" value="PBP1_LacI"/>
    <property type="match status" value="1"/>
</dbReference>
<dbReference type="Gene3D" id="3.40.50.2300">
    <property type="match status" value="2"/>
</dbReference>
<name>A0ABW7Q3B0_9MICO</name>
<dbReference type="PROSITE" id="PS50932">
    <property type="entry name" value="HTH_LACI_2"/>
    <property type="match status" value="1"/>
</dbReference>
<dbReference type="CDD" id="cd01392">
    <property type="entry name" value="HTH_LacI"/>
    <property type="match status" value="1"/>
</dbReference>
<protein>
    <submittedName>
        <fullName evidence="5">LacI family DNA-binding transcriptional regulator</fullName>
    </submittedName>
</protein>
<keyword evidence="3" id="KW-0804">Transcription</keyword>
<evidence type="ECO:0000259" key="4">
    <source>
        <dbReference type="PROSITE" id="PS50932"/>
    </source>
</evidence>
<evidence type="ECO:0000256" key="2">
    <source>
        <dbReference type="ARBA" id="ARBA00023125"/>
    </source>
</evidence>
<dbReference type="SUPFAM" id="SSF53822">
    <property type="entry name" value="Periplasmic binding protein-like I"/>
    <property type="match status" value="1"/>
</dbReference>
<evidence type="ECO:0000313" key="5">
    <source>
        <dbReference type="EMBL" id="MFH8248737.1"/>
    </source>
</evidence>
<dbReference type="InterPro" id="IPR046335">
    <property type="entry name" value="LacI/GalR-like_sensor"/>
</dbReference>
<evidence type="ECO:0000256" key="3">
    <source>
        <dbReference type="ARBA" id="ARBA00023163"/>
    </source>
</evidence>
<evidence type="ECO:0000256" key="1">
    <source>
        <dbReference type="ARBA" id="ARBA00023015"/>
    </source>
</evidence>
<dbReference type="InterPro" id="IPR010982">
    <property type="entry name" value="Lambda_DNA-bd_dom_sf"/>
</dbReference>
<gene>
    <name evidence="5" type="ORF">ACH3VR_00030</name>
</gene>
<proteinExistence type="predicted"/>
<comment type="caution">
    <text evidence="5">The sequence shown here is derived from an EMBL/GenBank/DDBJ whole genome shotgun (WGS) entry which is preliminary data.</text>
</comment>
<dbReference type="Proteomes" id="UP001610861">
    <property type="component" value="Unassembled WGS sequence"/>
</dbReference>
<dbReference type="RefSeq" id="WP_396638697.1">
    <property type="nucleotide sequence ID" value="NZ_JBIQWL010000001.1"/>
</dbReference>
<dbReference type="PANTHER" id="PTHR30146:SF109">
    <property type="entry name" value="HTH-TYPE TRANSCRIPTIONAL REGULATOR GALS"/>
    <property type="match status" value="1"/>
</dbReference>
<dbReference type="GO" id="GO:0003677">
    <property type="term" value="F:DNA binding"/>
    <property type="evidence" value="ECO:0007669"/>
    <property type="project" value="UniProtKB-KW"/>
</dbReference>
<dbReference type="EMBL" id="JBIQWL010000001">
    <property type="protein sequence ID" value="MFH8248737.1"/>
    <property type="molecule type" value="Genomic_DNA"/>
</dbReference>
<organism evidence="5 6">
    <name type="scientific">Microbacterium alkaliflavum</name>
    <dbReference type="NCBI Taxonomy" id="3248839"/>
    <lineage>
        <taxon>Bacteria</taxon>
        <taxon>Bacillati</taxon>
        <taxon>Actinomycetota</taxon>
        <taxon>Actinomycetes</taxon>
        <taxon>Micrococcales</taxon>
        <taxon>Microbacteriaceae</taxon>
        <taxon>Microbacterium</taxon>
    </lineage>
</organism>
<dbReference type="Pfam" id="PF13377">
    <property type="entry name" value="Peripla_BP_3"/>
    <property type="match status" value="1"/>
</dbReference>
<dbReference type="PRINTS" id="PR00036">
    <property type="entry name" value="HTHLACI"/>
</dbReference>
<keyword evidence="2 5" id="KW-0238">DNA-binding</keyword>
<dbReference type="InterPro" id="IPR028082">
    <property type="entry name" value="Peripla_BP_I"/>
</dbReference>
<dbReference type="SMART" id="SM00354">
    <property type="entry name" value="HTH_LACI"/>
    <property type="match status" value="1"/>
</dbReference>
<keyword evidence="1" id="KW-0805">Transcription regulation</keyword>
<dbReference type="PROSITE" id="PS00356">
    <property type="entry name" value="HTH_LACI_1"/>
    <property type="match status" value="1"/>
</dbReference>
<dbReference type="Gene3D" id="1.10.260.40">
    <property type="entry name" value="lambda repressor-like DNA-binding domains"/>
    <property type="match status" value="1"/>
</dbReference>